<gene>
    <name evidence="2" type="ORF">EKG35_13640</name>
</gene>
<evidence type="ECO:0000259" key="1">
    <source>
        <dbReference type="PROSITE" id="PS51832"/>
    </source>
</evidence>
<proteinExistence type="predicted"/>
<dbReference type="Gene3D" id="1.10.3210.10">
    <property type="entry name" value="Hypothetical protein af1432"/>
    <property type="match status" value="1"/>
</dbReference>
<dbReference type="AlphaFoldDB" id="A0A3S0HIX8"/>
<protein>
    <submittedName>
        <fullName evidence="2">HD domain-containing protein</fullName>
    </submittedName>
</protein>
<dbReference type="PANTHER" id="PTHR43155">
    <property type="entry name" value="CYCLIC DI-GMP PHOSPHODIESTERASE PA4108-RELATED"/>
    <property type="match status" value="1"/>
</dbReference>
<dbReference type="InterPro" id="IPR006675">
    <property type="entry name" value="HDIG_dom"/>
</dbReference>
<dbReference type="SUPFAM" id="SSF109604">
    <property type="entry name" value="HD-domain/PDEase-like"/>
    <property type="match status" value="1"/>
</dbReference>
<dbReference type="EMBL" id="RXNR01000041">
    <property type="protein sequence ID" value="RTQ91321.1"/>
    <property type="molecule type" value="Genomic_DNA"/>
</dbReference>
<dbReference type="InterPro" id="IPR037522">
    <property type="entry name" value="HD_GYP_dom"/>
</dbReference>
<dbReference type="CDD" id="cd00077">
    <property type="entry name" value="HDc"/>
    <property type="match status" value="1"/>
</dbReference>
<keyword evidence="3" id="KW-1185">Reference proteome</keyword>
<accession>A0A3S0HIX8</accession>
<evidence type="ECO:0000313" key="2">
    <source>
        <dbReference type="EMBL" id="RTQ91321.1"/>
    </source>
</evidence>
<sequence length="558" mass="65041">MKIIKHENFEYCPIKDLRKGQILYKDLIVENKVLLKKGAILTNRIISKLENRNIQSVCIEKQRIQPIIFDAEATYTNAISSEKKLTNRLKVIQEEFDILLGYLSCETRYGKVLKNIEDISYVNNLFLNYMKNPIFSYYLLKLKDFDEDTYRHMIDVFTLCTLFSKKEGISNIDDIAVGFLFHDIGKLYTPIELIRKKGKLTKKEFLIVQEHTVKGEKILKQIGLEKVAYLAKSHHERVDGSGYPEGLRREGQPKVLQILQLINMYSTITLRRPYKDIVAAAHAIDILYNDLHLYNRELLNSFIDFIGIYPENAVVLLSNGSQAIVEKVNSDYPLLPKVKLFKNNRKMMLPIDLSLTIQKILSYHVNTPKDLLSKFSDFLFSGDYFQMENYHSKLKKYYQKFEWFTHIYLPIFQVFLILKSQNTFPEIKMHQSGDKLLKLVDESLLEFRLSSNKTNKALLIINGLKSPALYKLFEGLLHSDDIYSYIISNPGRALELEKKNDSYSYLIVIGDPLEINLSICTTKYHLTELHLESFLNRFGCTNLQQVKLKKELDKYKQG</sequence>
<dbReference type="Proteomes" id="UP000276349">
    <property type="component" value="Unassembled WGS sequence"/>
</dbReference>
<organism evidence="2 3">
    <name type="scientific">Lysinibacillus telephonicus</name>
    <dbReference type="NCBI Taxonomy" id="1714840"/>
    <lineage>
        <taxon>Bacteria</taxon>
        <taxon>Bacillati</taxon>
        <taxon>Bacillota</taxon>
        <taxon>Bacilli</taxon>
        <taxon>Bacillales</taxon>
        <taxon>Bacillaceae</taxon>
        <taxon>Lysinibacillus</taxon>
    </lineage>
</organism>
<reference evidence="2 3" key="1">
    <citation type="submission" date="2018-12" db="EMBL/GenBank/DDBJ databases">
        <authorList>
            <person name="Yu L."/>
        </authorList>
    </citation>
    <scope>NUCLEOTIDE SEQUENCE [LARGE SCALE GENOMIC DNA]</scope>
    <source>
        <strain evidence="2 3">S5H2222</strain>
    </source>
</reference>
<dbReference type="Pfam" id="PF13487">
    <property type="entry name" value="HD_5"/>
    <property type="match status" value="1"/>
</dbReference>
<dbReference type="PROSITE" id="PS51832">
    <property type="entry name" value="HD_GYP"/>
    <property type="match status" value="1"/>
</dbReference>
<dbReference type="OrthoDB" id="2985535at2"/>
<name>A0A3S0HIX8_9BACI</name>
<feature type="domain" description="HD-GYP" evidence="1">
    <location>
        <begin position="127"/>
        <end position="318"/>
    </location>
</feature>
<comment type="caution">
    <text evidence="2">The sequence shown here is derived from an EMBL/GenBank/DDBJ whole genome shotgun (WGS) entry which is preliminary data.</text>
</comment>
<evidence type="ECO:0000313" key="3">
    <source>
        <dbReference type="Proteomes" id="UP000276349"/>
    </source>
</evidence>
<dbReference type="NCBIfam" id="TIGR00277">
    <property type="entry name" value="HDIG"/>
    <property type="match status" value="1"/>
</dbReference>
<dbReference type="InterPro" id="IPR003607">
    <property type="entry name" value="HD/PDEase_dom"/>
</dbReference>
<dbReference type="RefSeq" id="WP_126295109.1">
    <property type="nucleotide sequence ID" value="NZ_CP155468.1"/>
</dbReference>
<dbReference type="PANTHER" id="PTHR43155:SF2">
    <property type="entry name" value="CYCLIC DI-GMP PHOSPHODIESTERASE PA4108"/>
    <property type="match status" value="1"/>
</dbReference>